<evidence type="ECO:0000256" key="2">
    <source>
        <dbReference type="ARBA" id="ARBA00023125"/>
    </source>
</evidence>
<evidence type="ECO:0000256" key="3">
    <source>
        <dbReference type="ARBA" id="ARBA00023163"/>
    </source>
</evidence>
<dbReference type="PANTHER" id="PTHR43479">
    <property type="entry name" value="ACREF/ENVCD OPERON REPRESSOR-RELATED"/>
    <property type="match status" value="1"/>
</dbReference>
<dbReference type="InterPro" id="IPR054129">
    <property type="entry name" value="DesT_TetR_C"/>
</dbReference>
<evidence type="ECO:0000256" key="1">
    <source>
        <dbReference type="ARBA" id="ARBA00023015"/>
    </source>
</evidence>
<dbReference type="GO" id="GO:0003677">
    <property type="term" value="F:DNA binding"/>
    <property type="evidence" value="ECO:0007669"/>
    <property type="project" value="UniProtKB-UniRule"/>
</dbReference>
<comment type="caution">
    <text evidence="6">The sequence shown here is derived from an EMBL/GenBank/DDBJ whole genome shotgun (WGS) entry which is preliminary data.</text>
</comment>
<keyword evidence="3" id="KW-0804">Transcription</keyword>
<dbReference type="InterPro" id="IPR001647">
    <property type="entry name" value="HTH_TetR"/>
</dbReference>
<dbReference type="Pfam" id="PF00440">
    <property type="entry name" value="TetR_N"/>
    <property type="match status" value="1"/>
</dbReference>
<keyword evidence="7" id="KW-1185">Reference proteome</keyword>
<dbReference type="PROSITE" id="PS50977">
    <property type="entry name" value="HTH_TETR_2"/>
    <property type="match status" value="1"/>
</dbReference>
<evidence type="ECO:0000313" key="7">
    <source>
        <dbReference type="Proteomes" id="UP000535543"/>
    </source>
</evidence>
<dbReference type="InterPro" id="IPR050624">
    <property type="entry name" value="HTH-type_Tx_Regulator"/>
</dbReference>
<sequence length="214" mass="24006">MVRIRLDPAQRRDQLIELGAKMLSIRGFDDISIEEIAKKAGISRGLLFHYFPSKRDFHLAIAAHGSDELLAILKPNTDLPPVEMVRDLLNRYVDYVLENRDGYTAILRGPSSGDPDMRSVADESRKRIVDQTLSFVPLPPEQITPRIRLATRGWIAFVEETTLNWLEDQEQISREDLIDMNIRALPAVALSPEVAAVLLAAAGMDSQVPEKHLG</sequence>
<reference evidence="6 7" key="1">
    <citation type="submission" date="2019-05" db="EMBL/GenBank/DDBJ databases">
        <authorList>
            <person name="Lee S.D."/>
        </authorList>
    </citation>
    <scope>NUCLEOTIDE SEQUENCE [LARGE SCALE GENOMIC DNA]</scope>
    <source>
        <strain evidence="6 7">YC2-7</strain>
    </source>
</reference>
<name>A0A848KQ51_9NOCA</name>
<keyword evidence="1" id="KW-0805">Transcription regulation</keyword>
<dbReference type="SUPFAM" id="SSF46689">
    <property type="entry name" value="Homeodomain-like"/>
    <property type="match status" value="1"/>
</dbReference>
<dbReference type="PRINTS" id="PR00455">
    <property type="entry name" value="HTHTETR"/>
</dbReference>
<dbReference type="Proteomes" id="UP000535543">
    <property type="component" value="Unassembled WGS sequence"/>
</dbReference>
<feature type="DNA-binding region" description="H-T-H motif" evidence="4">
    <location>
        <begin position="32"/>
        <end position="51"/>
    </location>
</feature>
<evidence type="ECO:0000256" key="4">
    <source>
        <dbReference type="PROSITE-ProRule" id="PRU00335"/>
    </source>
</evidence>
<dbReference type="Gene3D" id="1.10.357.10">
    <property type="entry name" value="Tetracycline Repressor, domain 2"/>
    <property type="match status" value="1"/>
</dbReference>
<keyword evidence="2 4" id="KW-0238">DNA-binding</keyword>
<evidence type="ECO:0000313" key="6">
    <source>
        <dbReference type="EMBL" id="NMN97737.1"/>
    </source>
</evidence>
<dbReference type="InterPro" id="IPR009057">
    <property type="entry name" value="Homeodomain-like_sf"/>
</dbReference>
<dbReference type="RefSeq" id="WP_169590831.1">
    <property type="nucleotide sequence ID" value="NZ_VCQU01000008.1"/>
</dbReference>
<reference evidence="6 7" key="2">
    <citation type="submission" date="2020-06" db="EMBL/GenBank/DDBJ databases">
        <title>Antribacter stalactiti gen. nov., sp. nov., a new member of the family Nacardiaceae isolated from a cave.</title>
        <authorList>
            <person name="Kim I.S."/>
        </authorList>
    </citation>
    <scope>NUCLEOTIDE SEQUENCE [LARGE SCALE GENOMIC DNA]</scope>
    <source>
        <strain evidence="6 7">YC2-7</strain>
    </source>
</reference>
<dbReference type="EMBL" id="VCQU01000008">
    <property type="protein sequence ID" value="NMN97737.1"/>
    <property type="molecule type" value="Genomic_DNA"/>
</dbReference>
<gene>
    <name evidence="6" type="ORF">FGL95_22120</name>
</gene>
<feature type="domain" description="HTH tetR-type" evidence="5">
    <location>
        <begin position="9"/>
        <end position="69"/>
    </location>
</feature>
<dbReference type="Pfam" id="PF21943">
    <property type="entry name" value="TetR_C_46"/>
    <property type="match status" value="1"/>
</dbReference>
<organism evidence="6 7">
    <name type="scientific">Antrihabitans stalactiti</name>
    <dbReference type="NCBI Taxonomy" id="2584121"/>
    <lineage>
        <taxon>Bacteria</taxon>
        <taxon>Bacillati</taxon>
        <taxon>Actinomycetota</taxon>
        <taxon>Actinomycetes</taxon>
        <taxon>Mycobacteriales</taxon>
        <taxon>Nocardiaceae</taxon>
        <taxon>Antrihabitans</taxon>
    </lineage>
</organism>
<accession>A0A848KQ51</accession>
<dbReference type="PANTHER" id="PTHR43479:SF11">
    <property type="entry name" value="ACREF_ENVCD OPERON REPRESSOR-RELATED"/>
    <property type="match status" value="1"/>
</dbReference>
<dbReference type="AlphaFoldDB" id="A0A848KQ51"/>
<protein>
    <submittedName>
        <fullName evidence="6">TetR/AcrR family transcriptional regulator</fullName>
    </submittedName>
</protein>
<proteinExistence type="predicted"/>
<evidence type="ECO:0000259" key="5">
    <source>
        <dbReference type="PROSITE" id="PS50977"/>
    </source>
</evidence>